<dbReference type="InterPro" id="IPR012337">
    <property type="entry name" value="RNaseH-like_sf"/>
</dbReference>
<dbReference type="InterPro" id="IPR036875">
    <property type="entry name" value="Znf_CCHC_sf"/>
</dbReference>
<dbReference type="OrthoDB" id="124389at2759"/>
<sequence length="1232" mass="138322">MVYFFDAWVGPPTGGQDLILGMDFMVPAGIRLDLADETICFPDEDGWRPLYGDKVEHVCWKDHYWIDVGQTAQIRLRSQTSNQGDRWVSKITVGPGRTRYLQVTNISGRALTLHEGSRVAMWLSGDRIPRIPGYRIRRIKEATTDEISAVDINVQTTEPAVERPEYVTPTAILPRPAISVQNIEIAGDGDVSLPLSKCTSDQGKIDPVKSNDLHTKIEANLGDPTMDDEVCIKEGGSLFAEDVEDQMAVTVTTEEVKIEDLQIGDTKINTQEEIERLGNALPPAAKGVVCDIDVGNAKPIAQRCRKVAIQFREKLYQLIKGLLSARMIRHSTSPWASHIVVIIKKNGIDIRLCIDYRLVNSLTRLMVYPMPLINDLLDDLDKVIWYCSLDMTSGFWVVPMTDRARSISAFITPFGLFEWNRMPFGLKNAPQIYQRLLDNAHNALYGFLEVTQDQDRSDRKDVFETGEPDLERNESVLGRRSYIDDILVTGRSWDTLCKKGEKLLDVCDEWNLSISVAKSFWDFAIYASVLYELREADFYEIARRTKSTGDGENIIGEEGGMWTEARTAFAILKNKIVNAPSLQHFDVDRQPVVVVYASNGIVWSLPEWTAISAASKYKLDLTINEAEYHGLLLCLDLLSDMDLGRLIICGDSNLVTRQIKGKIECKTPGLTLLRQQALERLRSCPTHEFLHMKRDWNQSADSLASAALRRESGVERQDLMTLNRLDELLIVKKDGATVKIAAVTRSRKQCSPQVLQEGIVQRMRLERIRRAQDEETWIVDLKAYLRGDVLDLTSAEAKSCSKIADRYKTDESGLLFYFPPSKQSDEDCDLTAKLVVPEKLQNDLMHHYHTSLEGGHQGIGRTYHKIRAHFHWRGLYQSVQRYVGQERTTYDPRGIAWQLQATYPFQIIGMDHIPSLPRSYKGNTELLTWIDLFTGYVIAKASASRTAQTVAENYEECVFRRFGASEAIRHDREPGFMSDFFRSFNKIVGQRQRATMTYRPQANGTTERMVGILTRAVKMYVEDIDQRDWDDYSAANTMEEAIQIALQEEYSHRQARTPPSVWQGHNASSGAVQGAQAAGASTGPVPMELGTAVQSSIRCYGCGKLGHMQRACPTGGQRKFPSKPRGSRGPWQKPRPKSQGNWGHQSGDGARHGGLAPESLGALETRKNSGGLLVVHASVWGYGDPVRVLIDSGASTNFARRQTVARNGDKYADALTRMPTLCVKAKAGARSR</sequence>
<feature type="region of interest" description="Disordered" evidence="2">
    <location>
        <begin position="1057"/>
        <end position="1081"/>
    </location>
</feature>
<feature type="domain" description="Integrase catalytic" evidence="5">
    <location>
        <begin position="900"/>
        <end position="1066"/>
    </location>
</feature>
<dbReference type="GO" id="GO:0015074">
    <property type="term" value="P:DNA integration"/>
    <property type="evidence" value="ECO:0007669"/>
    <property type="project" value="InterPro"/>
</dbReference>
<dbReference type="EMBL" id="NCKW01016989">
    <property type="protein sequence ID" value="POM59896.1"/>
    <property type="molecule type" value="Genomic_DNA"/>
</dbReference>
<dbReference type="PANTHER" id="PTHR37984:SF5">
    <property type="entry name" value="PROTEIN NYNRIN-LIKE"/>
    <property type="match status" value="1"/>
</dbReference>
<keyword evidence="7" id="KW-1185">Reference proteome</keyword>
<comment type="caution">
    <text evidence="6">The sequence shown here is derived from an EMBL/GenBank/DDBJ whole genome shotgun (WGS) entry which is preliminary data.</text>
</comment>
<feature type="region of interest" description="Disordered" evidence="2">
    <location>
        <begin position="1111"/>
        <end position="1157"/>
    </location>
</feature>
<organism evidence="6 7">
    <name type="scientific">Phytophthora palmivora</name>
    <dbReference type="NCBI Taxonomy" id="4796"/>
    <lineage>
        <taxon>Eukaryota</taxon>
        <taxon>Sar</taxon>
        <taxon>Stramenopiles</taxon>
        <taxon>Oomycota</taxon>
        <taxon>Peronosporomycetes</taxon>
        <taxon>Peronosporales</taxon>
        <taxon>Peronosporaceae</taxon>
        <taxon>Phytophthora</taxon>
    </lineage>
</organism>
<dbReference type="FunFam" id="1.10.340.70:FF:000001">
    <property type="entry name" value="Retrovirus-related Pol polyprotein from transposon gypsy-like Protein"/>
    <property type="match status" value="1"/>
</dbReference>
<evidence type="ECO:0000256" key="2">
    <source>
        <dbReference type="SAM" id="MobiDB-lite"/>
    </source>
</evidence>
<dbReference type="SMART" id="SM00343">
    <property type="entry name" value="ZnF_C2HC"/>
    <property type="match status" value="1"/>
</dbReference>
<dbReference type="PROSITE" id="PS50994">
    <property type="entry name" value="INTEGRASE"/>
    <property type="match status" value="1"/>
</dbReference>
<evidence type="ECO:0000313" key="6">
    <source>
        <dbReference type="EMBL" id="POM59896.1"/>
    </source>
</evidence>
<proteinExistence type="predicted"/>
<reference evidence="6 7" key="1">
    <citation type="journal article" date="2017" name="Genome Biol. Evol.">
        <title>Phytophthora megakarya and P. palmivora, closely related causal agents of cacao black pod rot, underwent increases in genome sizes and gene numbers by different mechanisms.</title>
        <authorList>
            <person name="Ali S.S."/>
            <person name="Shao J."/>
            <person name="Lary D.J."/>
            <person name="Kronmiller B."/>
            <person name="Shen D."/>
            <person name="Strem M.D."/>
            <person name="Amoako-Attah I."/>
            <person name="Akrofi A.Y."/>
            <person name="Begoude B.A."/>
            <person name="Ten Hoopen G.M."/>
            <person name="Coulibaly K."/>
            <person name="Kebe B.I."/>
            <person name="Melnick R.L."/>
            <person name="Guiltinan M.J."/>
            <person name="Tyler B.M."/>
            <person name="Meinhardt L.W."/>
            <person name="Bailey B.A."/>
        </authorList>
    </citation>
    <scope>NUCLEOTIDE SEQUENCE [LARGE SCALE GENOMIC DNA]</scope>
    <source>
        <strain evidence="7">sbr112.9</strain>
    </source>
</reference>
<dbReference type="Gene3D" id="1.10.340.70">
    <property type="match status" value="1"/>
</dbReference>
<dbReference type="Gene3D" id="3.30.420.10">
    <property type="entry name" value="Ribonuclease H-like superfamily/Ribonuclease H"/>
    <property type="match status" value="2"/>
</dbReference>
<keyword evidence="6" id="KW-0548">Nucleotidyltransferase</keyword>
<keyword evidence="6" id="KW-0808">Transferase</keyword>
<gene>
    <name evidence="6" type="ORF">PHPALM_31306</name>
</gene>
<dbReference type="InterPro" id="IPR036397">
    <property type="entry name" value="RNaseH_sf"/>
</dbReference>
<keyword evidence="6" id="KW-0695">RNA-directed DNA polymerase</keyword>
<dbReference type="GO" id="GO:0003964">
    <property type="term" value="F:RNA-directed DNA polymerase activity"/>
    <property type="evidence" value="ECO:0007669"/>
    <property type="project" value="UniProtKB-KW"/>
</dbReference>
<evidence type="ECO:0000259" key="4">
    <source>
        <dbReference type="PROSITE" id="PS50878"/>
    </source>
</evidence>
<evidence type="ECO:0000313" key="7">
    <source>
        <dbReference type="Proteomes" id="UP000237271"/>
    </source>
</evidence>
<evidence type="ECO:0000259" key="3">
    <source>
        <dbReference type="PROSITE" id="PS50158"/>
    </source>
</evidence>
<dbReference type="InterPro" id="IPR043128">
    <property type="entry name" value="Rev_trsase/Diguanyl_cyclase"/>
</dbReference>
<dbReference type="PANTHER" id="PTHR37984">
    <property type="entry name" value="PROTEIN CBG26694"/>
    <property type="match status" value="1"/>
</dbReference>
<dbReference type="Pfam" id="PF13456">
    <property type="entry name" value="RVT_3"/>
    <property type="match status" value="1"/>
</dbReference>
<dbReference type="Pfam" id="PF00078">
    <property type="entry name" value="RVT_1"/>
    <property type="match status" value="1"/>
</dbReference>
<dbReference type="Pfam" id="PF17921">
    <property type="entry name" value="Integrase_H2C2"/>
    <property type="match status" value="1"/>
</dbReference>
<dbReference type="Gene3D" id="4.10.60.10">
    <property type="entry name" value="Zinc finger, CCHC-type"/>
    <property type="match status" value="1"/>
</dbReference>
<dbReference type="CDD" id="cd01647">
    <property type="entry name" value="RT_LTR"/>
    <property type="match status" value="1"/>
</dbReference>
<dbReference type="Gene3D" id="3.30.70.270">
    <property type="match status" value="1"/>
</dbReference>
<dbReference type="SUPFAM" id="SSF57756">
    <property type="entry name" value="Retrovirus zinc finger-like domains"/>
    <property type="match status" value="1"/>
</dbReference>
<dbReference type="Gene3D" id="3.10.10.10">
    <property type="entry name" value="HIV Type 1 Reverse Transcriptase, subunit A, domain 1"/>
    <property type="match status" value="1"/>
</dbReference>
<evidence type="ECO:0000256" key="1">
    <source>
        <dbReference type="PROSITE-ProRule" id="PRU00047"/>
    </source>
</evidence>
<dbReference type="InterPro" id="IPR000477">
    <property type="entry name" value="RT_dom"/>
</dbReference>
<feature type="domain" description="CCHC-type" evidence="3">
    <location>
        <begin position="1098"/>
        <end position="1113"/>
    </location>
</feature>
<evidence type="ECO:0000259" key="5">
    <source>
        <dbReference type="PROSITE" id="PS50994"/>
    </source>
</evidence>
<keyword evidence="1" id="KW-0479">Metal-binding</keyword>
<dbReference type="InterPro" id="IPR002156">
    <property type="entry name" value="RNaseH_domain"/>
</dbReference>
<dbReference type="Proteomes" id="UP000237271">
    <property type="component" value="Unassembled WGS sequence"/>
</dbReference>
<keyword evidence="1" id="KW-0863">Zinc-finger</keyword>
<dbReference type="SUPFAM" id="SSF56672">
    <property type="entry name" value="DNA/RNA polymerases"/>
    <property type="match status" value="1"/>
</dbReference>
<dbReference type="PROSITE" id="PS50878">
    <property type="entry name" value="RT_POL"/>
    <property type="match status" value="1"/>
</dbReference>
<dbReference type="InterPro" id="IPR001584">
    <property type="entry name" value="Integrase_cat-core"/>
</dbReference>
<dbReference type="GO" id="GO:0008270">
    <property type="term" value="F:zinc ion binding"/>
    <property type="evidence" value="ECO:0007669"/>
    <property type="project" value="UniProtKB-KW"/>
</dbReference>
<dbReference type="GO" id="GO:0003676">
    <property type="term" value="F:nucleic acid binding"/>
    <property type="evidence" value="ECO:0007669"/>
    <property type="project" value="InterPro"/>
</dbReference>
<name>A0A2P4X2Y2_9STRA</name>
<dbReference type="GO" id="GO:0004523">
    <property type="term" value="F:RNA-DNA hybrid ribonuclease activity"/>
    <property type="evidence" value="ECO:0007669"/>
    <property type="project" value="InterPro"/>
</dbReference>
<dbReference type="AlphaFoldDB" id="A0A2P4X2Y2"/>
<dbReference type="InterPro" id="IPR043502">
    <property type="entry name" value="DNA/RNA_pol_sf"/>
</dbReference>
<dbReference type="SUPFAM" id="SSF53098">
    <property type="entry name" value="Ribonuclease H-like"/>
    <property type="match status" value="1"/>
</dbReference>
<accession>A0A2P4X2Y2</accession>
<protein>
    <submittedName>
        <fullName evidence="6">Reverse transcriptase</fullName>
    </submittedName>
</protein>
<dbReference type="PROSITE" id="PS50158">
    <property type="entry name" value="ZF_CCHC"/>
    <property type="match status" value="1"/>
</dbReference>
<dbReference type="InterPro" id="IPR041588">
    <property type="entry name" value="Integrase_H2C2"/>
</dbReference>
<feature type="compositionally biased region" description="Low complexity" evidence="2">
    <location>
        <begin position="1067"/>
        <end position="1081"/>
    </location>
</feature>
<keyword evidence="1" id="KW-0862">Zinc</keyword>
<feature type="domain" description="Reverse transcriptase" evidence="4">
    <location>
        <begin position="324"/>
        <end position="554"/>
    </location>
</feature>
<dbReference type="InterPro" id="IPR050951">
    <property type="entry name" value="Retrovirus_Pol_polyprotein"/>
</dbReference>
<dbReference type="InterPro" id="IPR001878">
    <property type="entry name" value="Znf_CCHC"/>
</dbReference>